<dbReference type="InterPro" id="IPR050796">
    <property type="entry name" value="SCF_F-box_component"/>
</dbReference>
<proteinExistence type="predicted"/>
<dbReference type="PANTHER" id="PTHR31672">
    <property type="entry name" value="BNACNNG10540D PROTEIN"/>
    <property type="match status" value="1"/>
</dbReference>
<dbReference type="InterPro" id="IPR001810">
    <property type="entry name" value="F-box_dom"/>
</dbReference>
<organism evidence="2 3">
    <name type="scientific">Glycine soja</name>
    <name type="common">Wild soybean</name>
    <dbReference type="NCBI Taxonomy" id="3848"/>
    <lineage>
        <taxon>Eukaryota</taxon>
        <taxon>Viridiplantae</taxon>
        <taxon>Streptophyta</taxon>
        <taxon>Embryophyta</taxon>
        <taxon>Tracheophyta</taxon>
        <taxon>Spermatophyta</taxon>
        <taxon>Magnoliopsida</taxon>
        <taxon>eudicotyledons</taxon>
        <taxon>Gunneridae</taxon>
        <taxon>Pentapetalae</taxon>
        <taxon>rosids</taxon>
        <taxon>fabids</taxon>
        <taxon>Fabales</taxon>
        <taxon>Fabaceae</taxon>
        <taxon>Papilionoideae</taxon>
        <taxon>50 kb inversion clade</taxon>
        <taxon>NPAAA clade</taxon>
        <taxon>indigoferoid/millettioid clade</taxon>
        <taxon>Phaseoleae</taxon>
        <taxon>Glycine</taxon>
        <taxon>Glycine subgen. Soja</taxon>
    </lineage>
</organism>
<dbReference type="Pfam" id="PF00646">
    <property type="entry name" value="F-box"/>
    <property type="match status" value="1"/>
</dbReference>
<comment type="caution">
    <text evidence="2">The sequence shown here is derived from an EMBL/GenBank/DDBJ whole genome shotgun (WGS) entry which is preliminary data.</text>
</comment>
<dbReference type="SUPFAM" id="SSF81383">
    <property type="entry name" value="F-box domain"/>
    <property type="match status" value="1"/>
</dbReference>
<name>A0A445JJX7_GLYSO</name>
<dbReference type="Gene3D" id="1.20.1280.50">
    <property type="match status" value="1"/>
</dbReference>
<evidence type="ECO:0000259" key="1">
    <source>
        <dbReference type="SMART" id="SM00256"/>
    </source>
</evidence>
<gene>
    <name evidence="2" type="ORF">D0Y65_021567</name>
</gene>
<dbReference type="InterPro" id="IPR036047">
    <property type="entry name" value="F-box-like_dom_sf"/>
</dbReference>
<dbReference type="PANTHER" id="PTHR31672:SF13">
    <property type="entry name" value="F-BOX PROTEIN CPR30-LIKE"/>
    <property type="match status" value="1"/>
</dbReference>
<protein>
    <submittedName>
        <fullName evidence="2">Putative F-box protein</fullName>
    </submittedName>
</protein>
<keyword evidence="3" id="KW-1185">Reference proteome</keyword>
<evidence type="ECO:0000313" key="2">
    <source>
        <dbReference type="EMBL" id="RZB98737.1"/>
    </source>
</evidence>
<dbReference type="SMART" id="SM00256">
    <property type="entry name" value="FBOX"/>
    <property type="match status" value="1"/>
</dbReference>
<feature type="domain" description="F-box" evidence="1">
    <location>
        <begin position="5"/>
        <end position="45"/>
    </location>
</feature>
<evidence type="ECO:0000313" key="3">
    <source>
        <dbReference type="Proteomes" id="UP000289340"/>
    </source>
</evidence>
<dbReference type="SMR" id="A0A445JJX7"/>
<sequence length="95" mass="10886">MNPTFSHDLIVEILLRLPIKSLLRFKCVCKSWLSFISDPHFVKSHLVVAPTNQTLLDYDFSICPNPSGMHIWGIKFFSCKTNSEGRKLRVTLGIH</sequence>
<dbReference type="CDD" id="cd22157">
    <property type="entry name" value="F-box_AtFBW1-like"/>
    <property type="match status" value="1"/>
</dbReference>
<reference evidence="2 3" key="1">
    <citation type="submission" date="2018-09" db="EMBL/GenBank/DDBJ databases">
        <title>A high-quality reference genome of wild soybean provides a powerful tool to mine soybean genomes.</title>
        <authorList>
            <person name="Xie M."/>
            <person name="Chung C.Y.L."/>
            <person name="Li M.-W."/>
            <person name="Wong F.-L."/>
            <person name="Chan T.-F."/>
            <person name="Lam H.-M."/>
        </authorList>
    </citation>
    <scope>NUCLEOTIDE SEQUENCE [LARGE SCALE GENOMIC DNA]</scope>
    <source>
        <strain evidence="3">cv. W05</strain>
        <tissue evidence="2">Hypocotyl of etiolated seedlings</tissue>
    </source>
</reference>
<dbReference type="AlphaFoldDB" id="A0A445JJX7"/>
<dbReference type="EMBL" id="QZWG01000008">
    <property type="protein sequence ID" value="RZB98737.1"/>
    <property type="molecule type" value="Genomic_DNA"/>
</dbReference>
<accession>A0A445JJX7</accession>
<dbReference type="Proteomes" id="UP000289340">
    <property type="component" value="Chromosome 8"/>
</dbReference>